<evidence type="ECO:0000256" key="4">
    <source>
        <dbReference type="ARBA" id="ARBA00022692"/>
    </source>
</evidence>
<comment type="similarity">
    <text evidence="2">Belongs to the MgtC/SapB family.</text>
</comment>
<feature type="transmembrane region" description="Helical" evidence="7">
    <location>
        <begin position="109"/>
        <end position="128"/>
    </location>
</feature>
<feature type="transmembrane region" description="Helical" evidence="7">
    <location>
        <begin position="12"/>
        <end position="29"/>
    </location>
</feature>
<proteinExistence type="inferred from homology"/>
<sequence>MYEIIEQHQLNLIFRMIVSCFCGIAIGFERKNRAKEAGVRTHCIVACASAMMMIISKYAFGDLLDTDTAADVRLDPSRMAQGIVTGVGFLGAGIIYVQRSNIRGLTTAAGLWATSGIGMAIGSGMYMIGFSGTLIILAAQLILHTSSKFMVSHKCKFIKVYGIETPDFQDDTTDLLKCLHVTVNEVSVVRHSNGLYDYTFYCEMPADVSEEKIITRFKNKCTIDTTR</sequence>
<gene>
    <name evidence="9" type="ORF">IAA61_05870</name>
</gene>
<keyword evidence="6 7" id="KW-0472">Membrane</keyword>
<feature type="transmembrane region" description="Helical" evidence="7">
    <location>
        <begin position="41"/>
        <end position="60"/>
    </location>
</feature>
<evidence type="ECO:0000313" key="10">
    <source>
        <dbReference type="Proteomes" id="UP000824109"/>
    </source>
</evidence>
<dbReference type="PANTHER" id="PTHR33778:SF1">
    <property type="entry name" value="MAGNESIUM TRANSPORTER YHID-RELATED"/>
    <property type="match status" value="1"/>
</dbReference>
<name>A0A9D1SF31_9FIRM</name>
<dbReference type="AlphaFoldDB" id="A0A9D1SF31"/>
<accession>A0A9D1SF31</accession>
<dbReference type="Pfam" id="PF02308">
    <property type="entry name" value="MgtC"/>
    <property type="match status" value="1"/>
</dbReference>
<dbReference type="PRINTS" id="PR01837">
    <property type="entry name" value="MGTCSAPBPROT"/>
</dbReference>
<evidence type="ECO:0000259" key="8">
    <source>
        <dbReference type="Pfam" id="PF02308"/>
    </source>
</evidence>
<dbReference type="EMBL" id="DVNB01000060">
    <property type="protein sequence ID" value="HIU57322.1"/>
    <property type="molecule type" value="Genomic_DNA"/>
</dbReference>
<evidence type="ECO:0000256" key="2">
    <source>
        <dbReference type="ARBA" id="ARBA00009298"/>
    </source>
</evidence>
<keyword evidence="5 7" id="KW-1133">Transmembrane helix</keyword>
<comment type="caution">
    <text evidence="9">The sequence shown here is derived from an EMBL/GenBank/DDBJ whole genome shotgun (WGS) entry which is preliminary data.</text>
</comment>
<evidence type="ECO:0000313" key="9">
    <source>
        <dbReference type="EMBL" id="HIU57322.1"/>
    </source>
</evidence>
<evidence type="ECO:0000256" key="7">
    <source>
        <dbReference type="SAM" id="Phobius"/>
    </source>
</evidence>
<feature type="domain" description="MgtC/SapB/SrpB/YhiD N-terminal" evidence="8">
    <location>
        <begin position="16"/>
        <end position="145"/>
    </location>
</feature>
<dbReference type="InterPro" id="IPR003416">
    <property type="entry name" value="MgtC/SapB/SrpB/YhiD_fam"/>
</dbReference>
<dbReference type="InterPro" id="IPR049177">
    <property type="entry name" value="MgtC_SapB_SrpB_YhiD_N"/>
</dbReference>
<dbReference type="PANTHER" id="PTHR33778">
    <property type="entry name" value="PROTEIN MGTC"/>
    <property type="match status" value="1"/>
</dbReference>
<keyword evidence="4 7" id="KW-0812">Transmembrane</keyword>
<protein>
    <submittedName>
        <fullName evidence="9">MgtC/SapB family protein</fullName>
    </submittedName>
</protein>
<dbReference type="Proteomes" id="UP000824109">
    <property type="component" value="Unassembled WGS sequence"/>
</dbReference>
<evidence type="ECO:0000256" key="1">
    <source>
        <dbReference type="ARBA" id="ARBA00004651"/>
    </source>
</evidence>
<organism evidence="9 10">
    <name type="scientific">Candidatus Ornithomonoglobus merdipullorum</name>
    <dbReference type="NCBI Taxonomy" id="2840895"/>
    <lineage>
        <taxon>Bacteria</taxon>
        <taxon>Bacillati</taxon>
        <taxon>Bacillota</taxon>
        <taxon>Clostridia</taxon>
        <taxon>Candidatus Ornithomonoglobus</taxon>
    </lineage>
</organism>
<evidence type="ECO:0000256" key="5">
    <source>
        <dbReference type="ARBA" id="ARBA00022989"/>
    </source>
</evidence>
<evidence type="ECO:0000256" key="6">
    <source>
        <dbReference type="ARBA" id="ARBA00023136"/>
    </source>
</evidence>
<keyword evidence="3" id="KW-1003">Cell membrane</keyword>
<dbReference type="GO" id="GO:0005886">
    <property type="term" value="C:plasma membrane"/>
    <property type="evidence" value="ECO:0007669"/>
    <property type="project" value="UniProtKB-SubCell"/>
</dbReference>
<comment type="subcellular location">
    <subcellularLocation>
        <location evidence="1">Cell membrane</location>
        <topology evidence="1">Multi-pass membrane protein</topology>
    </subcellularLocation>
</comment>
<evidence type="ECO:0000256" key="3">
    <source>
        <dbReference type="ARBA" id="ARBA00022475"/>
    </source>
</evidence>
<reference evidence="9" key="2">
    <citation type="journal article" date="2021" name="PeerJ">
        <title>Extensive microbial diversity within the chicken gut microbiome revealed by metagenomics and culture.</title>
        <authorList>
            <person name="Gilroy R."/>
            <person name="Ravi A."/>
            <person name="Getino M."/>
            <person name="Pursley I."/>
            <person name="Horton D.L."/>
            <person name="Alikhan N.F."/>
            <person name="Baker D."/>
            <person name="Gharbi K."/>
            <person name="Hall N."/>
            <person name="Watson M."/>
            <person name="Adriaenssens E.M."/>
            <person name="Foster-Nyarko E."/>
            <person name="Jarju S."/>
            <person name="Secka A."/>
            <person name="Antonio M."/>
            <person name="Oren A."/>
            <person name="Chaudhuri R.R."/>
            <person name="La Ragione R."/>
            <person name="Hildebrand F."/>
            <person name="Pallen M.J."/>
        </authorList>
    </citation>
    <scope>NUCLEOTIDE SEQUENCE</scope>
    <source>
        <strain evidence="9">USAMLcec3-3695</strain>
    </source>
</reference>
<reference evidence="9" key="1">
    <citation type="submission" date="2020-10" db="EMBL/GenBank/DDBJ databases">
        <authorList>
            <person name="Gilroy R."/>
        </authorList>
    </citation>
    <scope>NUCLEOTIDE SEQUENCE</scope>
    <source>
        <strain evidence="9">USAMLcec3-3695</strain>
    </source>
</reference>
<feature type="transmembrane region" description="Helical" evidence="7">
    <location>
        <begin position="80"/>
        <end position="97"/>
    </location>
</feature>